<feature type="coiled-coil region" evidence="2">
    <location>
        <begin position="107"/>
        <end position="134"/>
    </location>
</feature>
<comment type="caution">
    <text evidence="4">The sequence shown here is derived from an EMBL/GenBank/DDBJ whole genome shotgun (WGS) entry which is preliminary data.</text>
</comment>
<feature type="compositionally biased region" description="Polar residues" evidence="3">
    <location>
        <begin position="11"/>
        <end position="20"/>
    </location>
</feature>
<dbReference type="Proteomes" id="UP001557470">
    <property type="component" value="Unassembled WGS sequence"/>
</dbReference>
<feature type="coiled-coil region" evidence="2">
    <location>
        <begin position="42"/>
        <end position="80"/>
    </location>
</feature>
<feature type="compositionally biased region" description="Acidic residues" evidence="3">
    <location>
        <begin position="398"/>
        <end position="424"/>
    </location>
</feature>
<feature type="region of interest" description="Disordered" evidence="3">
    <location>
        <begin position="83"/>
        <end position="102"/>
    </location>
</feature>
<feature type="region of interest" description="Disordered" evidence="3">
    <location>
        <begin position="338"/>
        <end position="446"/>
    </location>
</feature>
<feature type="compositionally biased region" description="Basic and acidic residues" evidence="3">
    <location>
        <begin position="348"/>
        <end position="359"/>
    </location>
</feature>
<protein>
    <recommendedName>
        <fullName evidence="6">Paralemmin-3</fullName>
    </recommendedName>
</protein>
<organism evidence="4 5">
    <name type="scientific">Umbra pygmaea</name>
    <name type="common">Eastern mudminnow</name>
    <dbReference type="NCBI Taxonomy" id="75934"/>
    <lineage>
        <taxon>Eukaryota</taxon>
        <taxon>Metazoa</taxon>
        <taxon>Chordata</taxon>
        <taxon>Craniata</taxon>
        <taxon>Vertebrata</taxon>
        <taxon>Euteleostomi</taxon>
        <taxon>Actinopterygii</taxon>
        <taxon>Neopterygii</taxon>
        <taxon>Teleostei</taxon>
        <taxon>Protacanthopterygii</taxon>
        <taxon>Esociformes</taxon>
        <taxon>Umbridae</taxon>
        <taxon>Umbra</taxon>
    </lineage>
</organism>
<dbReference type="Pfam" id="PF03285">
    <property type="entry name" value="Paralemmin"/>
    <property type="match status" value="1"/>
</dbReference>
<gene>
    <name evidence="4" type="ORF">UPYG_G00064120</name>
</gene>
<name>A0ABD0XA09_UMBPY</name>
<evidence type="ECO:0000313" key="4">
    <source>
        <dbReference type="EMBL" id="KAL1005798.1"/>
    </source>
</evidence>
<proteinExistence type="predicted"/>
<accession>A0ABD0XA09</accession>
<evidence type="ECO:0008006" key="6">
    <source>
        <dbReference type="Google" id="ProtNLM"/>
    </source>
</evidence>
<dbReference type="InterPro" id="IPR004965">
    <property type="entry name" value="Paralemmin"/>
</dbReference>
<dbReference type="EMBL" id="JAGEUA010000002">
    <property type="protein sequence ID" value="KAL1005798.1"/>
    <property type="molecule type" value="Genomic_DNA"/>
</dbReference>
<dbReference type="AlphaFoldDB" id="A0ABD0XA09"/>
<feature type="compositionally biased region" description="Basic and acidic residues" evidence="3">
    <location>
        <begin position="385"/>
        <end position="397"/>
    </location>
</feature>
<evidence type="ECO:0000313" key="5">
    <source>
        <dbReference type="Proteomes" id="UP001557470"/>
    </source>
</evidence>
<feature type="compositionally biased region" description="Basic and acidic residues" evidence="3">
    <location>
        <begin position="189"/>
        <end position="200"/>
    </location>
</feature>
<feature type="region of interest" description="Disordered" evidence="3">
    <location>
        <begin position="1"/>
        <end position="37"/>
    </location>
</feature>
<keyword evidence="5" id="KW-1185">Reference proteome</keyword>
<evidence type="ECO:0000256" key="3">
    <source>
        <dbReference type="SAM" id="MobiDB-lite"/>
    </source>
</evidence>
<dbReference type="InterPro" id="IPR024149">
    <property type="entry name" value="Paralemmin-3"/>
</dbReference>
<evidence type="ECO:0000256" key="1">
    <source>
        <dbReference type="ARBA" id="ARBA00023054"/>
    </source>
</evidence>
<reference evidence="4 5" key="1">
    <citation type="submission" date="2024-06" db="EMBL/GenBank/DDBJ databases">
        <authorList>
            <person name="Pan Q."/>
            <person name="Wen M."/>
            <person name="Jouanno E."/>
            <person name="Zahm M."/>
            <person name="Klopp C."/>
            <person name="Cabau C."/>
            <person name="Louis A."/>
            <person name="Berthelot C."/>
            <person name="Parey E."/>
            <person name="Roest Crollius H."/>
            <person name="Montfort J."/>
            <person name="Robinson-Rechavi M."/>
            <person name="Bouchez O."/>
            <person name="Lampietro C."/>
            <person name="Lopez Roques C."/>
            <person name="Donnadieu C."/>
            <person name="Postlethwait J."/>
            <person name="Bobe J."/>
            <person name="Verreycken H."/>
            <person name="Guiguen Y."/>
        </authorList>
    </citation>
    <scope>NUCLEOTIDE SEQUENCE [LARGE SCALE GENOMIC DNA]</scope>
    <source>
        <strain evidence="4">Up_M1</strain>
        <tissue evidence="4">Testis</tissue>
    </source>
</reference>
<keyword evidence="1 2" id="KW-0175">Coiled coil</keyword>
<feature type="compositionally biased region" description="Polar residues" evidence="3">
    <location>
        <begin position="338"/>
        <end position="347"/>
    </location>
</feature>
<dbReference type="PANTHER" id="PTHR47528">
    <property type="entry name" value="PARALEMMIN-3"/>
    <property type="match status" value="1"/>
</dbReference>
<dbReference type="PANTHER" id="PTHR47528:SF1">
    <property type="entry name" value="PARALEMMIN-3"/>
    <property type="match status" value="1"/>
</dbReference>
<evidence type="ECO:0000256" key="2">
    <source>
        <dbReference type="SAM" id="Coils"/>
    </source>
</evidence>
<sequence>MYGSLKRGLAPTTSSSQKQAPLSGHVGTNRLRMDETETYQKRLQAIAEKRRLQEEQERAKRELENEKLRLQHLKRKSLRDQWLMDGPVSPTSPTFSEPRSPLWGSQARDIEQRIDQLQTESLQLAEKEEKLEQQMEGGQDAVMLAEANAENIQAVILENGQREKELKTKAAKAPLLEESELHVNMREEAEGKETSHEATEKVGLPNATNGPISVDPSDRAITMTFLGFTDGGTFKNPVTVDDEEGQLVMMRAERVIITDEGEELNSEEVASDEVANEVVASDEVANEVVASDEVANEVVVSDEVANEVVASDEVANEVVASDEVANEVVASVELANEVHSTTTVQRSESPKEEGCDRTKPIAAQEVSSKETEAEGKVSASTEADMVTRDLDSGRDAEDITEVEEAEEEAGNGEEEEGEEEDDETSSGVVAEAQPAEGAPVSELPSPAAALEDAVLVVPTYSAASLPRPDAEGKASDQLAMGELLKLEVKGEKEVSAAPEKATHPVEQFQEVPLSEPQMEAELAEHEALISPSKTQTLREQGPAATETLIPTREGAEGVIGVTPKRKTCQCCSVM</sequence>
<feature type="region of interest" description="Disordered" evidence="3">
    <location>
        <begin position="189"/>
        <end position="215"/>
    </location>
</feature>